<feature type="transmembrane region" description="Helical" evidence="9">
    <location>
        <begin position="292"/>
        <end position="311"/>
    </location>
</feature>
<sequence>MMDITSLFKASIKTVRTRNKALGLNSKPEDPNRIFPRPSKDLTKFQTKAKEIVSNVAKLKEFLTENRKAYLDTSVQLFNQVPKLSQADRAEFDHTTQLIIKTSNQYLQELKRENATHNHANAQTKEHRTIVINSIEQYFKVVCKTYSELKELYSKRQHELNKVTKLEGDGMASFRKSSLGLESPSDSPRIYSSYDDDHQKTDEEKINFTVAEVQLFEKENSLLFNELNSLTEEVNQIQGRVVKIAELQQVLTEKVLDQEKDIERIATTTVSATENIREGNEQLRQALQSNSGFRIAIIFFILVLFFSILFLDCFGQGNFEP</sequence>
<dbReference type="EMBL" id="JAOYFB010000001">
    <property type="protein sequence ID" value="KAK4004598.1"/>
    <property type="molecule type" value="Genomic_DNA"/>
</dbReference>
<comment type="caution">
    <text evidence="11">The sequence shown here is derived from an EMBL/GenBank/DDBJ whole genome shotgun (WGS) entry which is preliminary data.</text>
</comment>
<evidence type="ECO:0000256" key="8">
    <source>
        <dbReference type="ARBA" id="ARBA00023136"/>
    </source>
</evidence>
<gene>
    <name evidence="11" type="ORF">OUZ56_006331</name>
</gene>
<accession>A0ABQ9YVB8</accession>
<dbReference type="Gene3D" id="1.20.5.110">
    <property type="match status" value="1"/>
</dbReference>
<proteinExistence type="inferred from homology"/>
<evidence type="ECO:0000313" key="12">
    <source>
        <dbReference type="Proteomes" id="UP001234178"/>
    </source>
</evidence>
<evidence type="ECO:0000256" key="4">
    <source>
        <dbReference type="ARBA" id="ARBA00022692"/>
    </source>
</evidence>
<evidence type="ECO:0000259" key="10">
    <source>
        <dbReference type="Pfam" id="PF10496"/>
    </source>
</evidence>
<dbReference type="SUPFAM" id="SSF58038">
    <property type="entry name" value="SNARE fusion complex"/>
    <property type="match status" value="1"/>
</dbReference>
<evidence type="ECO:0000256" key="2">
    <source>
        <dbReference type="ARBA" id="ARBA00009063"/>
    </source>
</evidence>
<dbReference type="Pfam" id="PF10496">
    <property type="entry name" value="Syntaxin-18_N"/>
    <property type="match status" value="1"/>
</dbReference>
<keyword evidence="8 9" id="KW-0472">Membrane</keyword>
<dbReference type="PANTHER" id="PTHR15959:SF0">
    <property type="entry name" value="SYNTAXIN-18"/>
    <property type="match status" value="1"/>
</dbReference>
<keyword evidence="5" id="KW-0653">Protein transport</keyword>
<keyword evidence="4 9" id="KW-0812">Transmembrane</keyword>
<comment type="similarity">
    <text evidence="2">Belongs to the syntaxin family.</text>
</comment>
<reference evidence="11 12" key="1">
    <citation type="journal article" date="2023" name="Nucleic Acids Res.">
        <title>The hologenome of Daphnia magna reveals possible DNA methylation and microbiome-mediated evolution of the host genome.</title>
        <authorList>
            <person name="Chaturvedi A."/>
            <person name="Li X."/>
            <person name="Dhandapani V."/>
            <person name="Marshall H."/>
            <person name="Kissane S."/>
            <person name="Cuenca-Cambronero M."/>
            <person name="Asole G."/>
            <person name="Calvet F."/>
            <person name="Ruiz-Romero M."/>
            <person name="Marangio P."/>
            <person name="Guigo R."/>
            <person name="Rago D."/>
            <person name="Mirbahai L."/>
            <person name="Eastwood N."/>
            <person name="Colbourne J.K."/>
            <person name="Zhou J."/>
            <person name="Mallon E."/>
            <person name="Orsini L."/>
        </authorList>
    </citation>
    <scope>NUCLEOTIDE SEQUENCE [LARGE SCALE GENOMIC DNA]</scope>
    <source>
        <strain evidence="11">LRV0_1</strain>
    </source>
</reference>
<organism evidence="11 12">
    <name type="scientific">Daphnia magna</name>
    <dbReference type="NCBI Taxonomy" id="35525"/>
    <lineage>
        <taxon>Eukaryota</taxon>
        <taxon>Metazoa</taxon>
        <taxon>Ecdysozoa</taxon>
        <taxon>Arthropoda</taxon>
        <taxon>Crustacea</taxon>
        <taxon>Branchiopoda</taxon>
        <taxon>Diplostraca</taxon>
        <taxon>Cladocera</taxon>
        <taxon>Anomopoda</taxon>
        <taxon>Daphniidae</taxon>
        <taxon>Daphnia</taxon>
    </lineage>
</organism>
<name>A0ABQ9YVB8_9CRUS</name>
<keyword evidence="7" id="KW-0175">Coiled coil</keyword>
<dbReference type="Proteomes" id="UP001234178">
    <property type="component" value="Unassembled WGS sequence"/>
</dbReference>
<evidence type="ECO:0000256" key="5">
    <source>
        <dbReference type="ARBA" id="ARBA00022927"/>
    </source>
</evidence>
<feature type="domain" description="SNARE-complex protein Syntaxin-18 N-terminal" evidence="10">
    <location>
        <begin position="2"/>
        <end position="91"/>
    </location>
</feature>
<evidence type="ECO:0000256" key="7">
    <source>
        <dbReference type="ARBA" id="ARBA00023054"/>
    </source>
</evidence>
<evidence type="ECO:0000256" key="6">
    <source>
        <dbReference type="ARBA" id="ARBA00022989"/>
    </source>
</evidence>
<keyword evidence="6 9" id="KW-1133">Transmembrane helix</keyword>
<keyword evidence="3" id="KW-0813">Transport</keyword>
<dbReference type="InterPro" id="IPR019529">
    <property type="entry name" value="Syntaxin-18_N"/>
</dbReference>
<keyword evidence="12" id="KW-1185">Reference proteome</keyword>
<dbReference type="PANTHER" id="PTHR15959">
    <property type="entry name" value="SYNTAXIN-18"/>
    <property type="match status" value="1"/>
</dbReference>
<evidence type="ECO:0000256" key="9">
    <source>
        <dbReference type="SAM" id="Phobius"/>
    </source>
</evidence>
<comment type="subcellular location">
    <subcellularLocation>
        <location evidence="1">Membrane</location>
        <topology evidence="1">Single-pass type IV membrane protein</topology>
    </subcellularLocation>
</comment>
<evidence type="ECO:0000256" key="1">
    <source>
        <dbReference type="ARBA" id="ARBA00004211"/>
    </source>
</evidence>
<evidence type="ECO:0000256" key="3">
    <source>
        <dbReference type="ARBA" id="ARBA00022448"/>
    </source>
</evidence>
<evidence type="ECO:0000313" key="11">
    <source>
        <dbReference type="EMBL" id="KAK4004598.1"/>
    </source>
</evidence>
<protein>
    <recommendedName>
        <fullName evidence="10">SNARE-complex protein Syntaxin-18 N-terminal domain-containing protein</fullName>
    </recommendedName>
</protein>